<comment type="caution">
    <text evidence="1">The sequence shown here is derived from an EMBL/GenBank/DDBJ whole genome shotgun (WGS) entry which is preliminary data.</text>
</comment>
<keyword evidence="2" id="KW-1185">Reference proteome</keyword>
<accession>A0A368H2K6</accession>
<proteinExistence type="predicted"/>
<organism evidence="1 2">
    <name type="scientific">Ancylostoma caninum</name>
    <name type="common">Dog hookworm</name>
    <dbReference type="NCBI Taxonomy" id="29170"/>
    <lineage>
        <taxon>Eukaryota</taxon>
        <taxon>Metazoa</taxon>
        <taxon>Ecdysozoa</taxon>
        <taxon>Nematoda</taxon>
        <taxon>Chromadorea</taxon>
        <taxon>Rhabditida</taxon>
        <taxon>Rhabditina</taxon>
        <taxon>Rhabditomorpha</taxon>
        <taxon>Strongyloidea</taxon>
        <taxon>Ancylostomatidae</taxon>
        <taxon>Ancylostomatinae</taxon>
        <taxon>Ancylostoma</taxon>
    </lineage>
</organism>
<gene>
    <name evidence="1" type="ORF">ANCCAN_03015</name>
</gene>
<evidence type="ECO:0000313" key="1">
    <source>
        <dbReference type="EMBL" id="RCN50816.1"/>
    </source>
</evidence>
<dbReference type="Proteomes" id="UP000252519">
    <property type="component" value="Unassembled WGS sequence"/>
</dbReference>
<sequence>MRCRSRFVVGLYLHNTVRTKSCDWTRIGRRRKPAQTKCDFHRKSLAKVM</sequence>
<protein>
    <submittedName>
        <fullName evidence="1">Uncharacterized protein</fullName>
    </submittedName>
</protein>
<dbReference type="EMBL" id="JOJR01000019">
    <property type="protein sequence ID" value="RCN50816.1"/>
    <property type="molecule type" value="Genomic_DNA"/>
</dbReference>
<evidence type="ECO:0000313" key="2">
    <source>
        <dbReference type="Proteomes" id="UP000252519"/>
    </source>
</evidence>
<reference evidence="1 2" key="1">
    <citation type="submission" date="2014-10" db="EMBL/GenBank/DDBJ databases">
        <title>Draft genome of the hookworm Ancylostoma caninum.</title>
        <authorList>
            <person name="Mitreva M."/>
        </authorList>
    </citation>
    <scope>NUCLEOTIDE SEQUENCE [LARGE SCALE GENOMIC DNA]</scope>
    <source>
        <strain evidence="1 2">Baltimore</strain>
    </source>
</reference>
<dbReference type="AlphaFoldDB" id="A0A368H2K6"/>
<name>A0A368H2K6_ANCCA</name>